<dbReference type="InterPro" id="IPR011006">
    <property type="entry name" value="CheY-like_superfamily"/>
</dbReference>
<keyword evidence="6" id="KW-0808">Transferase</keyword>
<evidence type="ECO:0000256" key="3">
    <source>
        <dbReference type="PROSITE-ProRule" id="PRU00169"/>
    </source>
</evidence>
<dbReference type="EC" id="2.7.7.65" evidence="1"/>
<dbReference type="SMART" id="SM00267">
    <property type="entry name" value="GGDEF"/>
    <property type="match status" value="1"/>
</dbReference>
<dbReference type="InterPro" id="IPR029787">
    <property type="entry name" value="Nucleotide_cyclase"/>
</dbReference>
<dbReference type="PROSITE" id="PS50887">
    <property type="entry name" value="GGDEF"/>
    <property type="match status" value="1"/>
</dbReference>
<dbReference type="InterPro" id="IPR050469">
    <property type="entry name" value="Diguanylate_Cyclase"/>
</dbReference>
<dbReference type="PANTHER" id="PTHR45138:SF9">
    <property type="entry name" value="DIGUANYLATE CYCLASE DGCM-RELATED"/>
    <property type="match status" value="1"/>
</dbReference>
<dbReference type="PANTHER" id="PTHR45138">
    <property type="entry name" value="REGULATORY COMPONENTS OF SENSORY TRANSDUCTION SYSTEM"/>
    <property type="match status" value="1"/>
</dbReference>
<protein>
    <recommendedName>
        <fullName evidence="1">diguanylate cyclase</fullName>
        <ecNumber evidence="1">2.7.7.65</ecNumber>
    </recommendedName>
</protein>
<dbReference type="SMART" id="SM00448">
    <property type="entry name" value="REC"/>
    <property type="match status" value="1"/>
</dbReference>
<dbReference type="CDD" id="cd17574">
    <property type="entry name" value="REC_OmpR"/>
    <property type="match status" value="1"/>
</dbReference>
<dbReference type="CDD" id="cd01949">
    <property type="entry name" value="GGDEF"/>
    <property type="match status" value="1"/>
</dbReference>
<dbReference type="Gene3D" id="3.30.70.270">
    <property type="match status" value="1"/>
</dbReference>
<dbReference type="PROSITE" id="PS50110">
    <property type="entry name" value="RESPONSE_REGULATORY"/>
    <property type="match status" value="1"/>
</dbReference>
<evidence type="ECO:0000256" key="2">
    <source>
        <dbReference type="ARBA" id="ARBA00034247"/>
    </source>
</evidence>
<dbReference type="Proteomes" id="UP001060414">
    <property type="component" value="Chromosome"/>
</dbReference>
<dbReference type="NCBIfam" id="TIGR00254">
    <property type="entry name" value="GGDEF"/>
    <property type="match status" value="1"/>
</dbReference>
<dbReference type="InterPro" id="IPR000160">
    <property type="entry name" value="GGDEF_dom"/>
</dbReference>
<dbReference type="RefSeq" id="WP_260749093.1">
    <property type="nucleotide sequence ID" value="NZ_CP092109.1"/>
</dbReference>
<keyword evidence="7" id="KW-1185">Reference proteome</keyword>
<dbReference type="InterPro" id="IPR001789">
    <property type="entry name" value="Sig_transdc_resp-reg_receiver"/>
</dbReference>
<dbReference type="Pfam" id="PF00072">
    <property type="entry name" value="Response_reg"/>
    <property type="match status" value="1"/>
</dbReference>
<feature type="domain" description="GGDEF" evidence="5">
    <location>
        <begin position="179"/>
        <end position="317"/>
    </location>
</feature>
<evidence type="ECO:0000256" key="1">
    <source>
        <dbReference type="ARBA" id="ARBA00012528"/>
    </source>
</evidence>
<evidence type="ECO:0000259" key="4">
    <source>
        <dbReference type="PROSITE" id="PS50110"/>
    </source>
</evidence>
<gene>
    <name evidence="6" type="ORF">L9S41_04850</name>
</gene>
<reference evidence="6" key="1">
    <citation type="journal article" date="2022" name="Environ. Microbiol.">
        <title>Geoalkalibacter halelectricus SAP #1 sp. nov. possessing extracellular electron transfer and mineral#reducing capabilities from a haloalkaline environment.</title>
        <authorList>
            <person name="Yadav S."/>
            <person name="Singh R."/>
            <person name="Sundharam S.S."/>
            <person name="Chaudhary S."/>
            <person name="Krishnamurthi S."/>
            <person name="Patil S.A."/>
        </authorList>
    </citation>
    <scope>NUCLEOTIDE SEQUENCE</scope>
    <source>
        <strain evidence="6">SAP-1</strain>
    </source>
</reference>
<dbReference type="Pfam" id="PF00990">
    <property type="entry name" value="GGDEF"/>
    <property type="match status" value="1"/>
</dbReference>
<keyword evidence="6" id="KW-0548">Nucleotidyltransferase</keyword>
<name>A0ABY5ZNQ1_9BACT</name>
<comment type="catalytic activity">
    <reaction evidence="2">
        <text>2 GTP = 3',3'-c-di-GMP + 2 diphosphate</text>
        <dbReference type="Rhea" id="RHEA:24898"/>
        <dbReference type="ChEBI" id="CHEBI:33019"/>
        <dbReference type="ChEBI" id="CHEBI:37565"/>
        <dbReference type="ChEBI" id="CHEBI:58805"/>
        <dbReference type="EC" id="2.7.7.65"/>
    </reaction>
</comment>
<feature type="domain" description="Response regulatory" evidence="4">
    <location>
        <begin position="13"/>
        <end position="129"/>
    </location>
</feature>
<dbReference type="GO" id="GO:0052621">
    <property type="term" value="F:diguanylate cyclase activity"/>
    <property type="evidence" value="ECO:0007669"/>
    <property type="project" value="UniProtKB-EC"/>
</dbReference>
<proteinExistence type="predicted"/>
<accession>A0ABY5ZNQ1</accession>
<evidence type="ECO:0000313" key="7">
    <source>
        <dbReference type="Proteomes" id="UP001060414"/>
    </source>
</evidence>
<dbReference type="EMBL" id="CP092109">
    <property type="protein sequence ID" value="UWZ80731.1"/>
    <property type="molecule type" value="Genomic_DNA"/>
</dbReference>
<dbReference type="SUPFAM" id="SSF55073">
    <property type="entry name" value="Nucleotide cyclase"/>
    <property type="match status" value="1"/>
</dbReference>
<organism evidence="6 7">
    <name type="scientific">Geoalkalibacter halelectricus</name>
    <dbReference type="NCBI Taxonomy" id="2847045"/>
    <lineage>
        <taxon>Bacteria</taxon>
        <taxon>Pseudomonadati</taxon>
        <taxon>Thermodesulfobacteriota</taxon>
        <taxon>Desulfuromonadia</taxon>
        <taxon>Desulfuromonadales</taxon>
        <taxon>Geoalkalibacteraceae</taxon>
        <taxon>Geoalkalibacter</taxon>
    </lineage>
</organism>
<evidence type="ECO:0000259" key="5">
    <source>
        <dbReference type="PROSITE" id="PS50887"/>
    </source>
</evidence>
<dbReference type="InterPro" id="IPR043128">
    <property type="entry name" value="Rev_trsase/Diguanyl_cyclase"/>
</dbReference>
<dbReference type="Gene3D" id="3.40.50.2300">
    <property type="match status" value="1"/>
</dbReference>
<sequence>MEQGRTAALEKYPVLIVEDNPPVCHTLQDTLEGAGHVATCVSSGLQALAQLEQGYFPIVITDLVIPGMDGLELCRVIRERFREYYIYILVLTARDSHEDLIQGLEAGADEYLIKPVTEVELRARLKIARRILELESSLKQSLEEFKSLSVRDSLTGFFNRRYLAEHLPQEIKRAVRYGRPLSLFLFDLDHFKKINDQFGHGVGDEILRQVGSCVAETLRQDLDWTVRYGGEEFLVVLPETDLEGARIVAERLRLCLAQRQVATAHGSASTTASFGIASLPRVSPRQRLAMEALIECADRCLYEAKSEGRNRVKGQNL</sequence>
<evidence type="ECO:0000313" key="6">
    <source>
        <dbReference type="EMBL" id="UWZ80731.1"/>
    </source>
</evidence>
<keyword evidence="3" id="KW-0597">Phosphoprotein</keyword>
<feature type="modified residue" description="4-aspartylphosphate" evidence="3">
    <location>
        <position position="62"/>
    </location>
</feature>
<dbReference type="SUPFAM" id="SSF52172">
    <property type="entry name" value="CheY-like"/>
    <property type="match status" value="1"/>
</dbReference>